<dbReference type="AlphaFoldDB" id="A0A927PM62"/>
<dbReference type="InterPro" id="IPR052336">
    <property type="entry name" value="MlaD_Phospholipid_Transporter"/>
</dbReference>
<organism evidence="4 5">
    <name type="scientific">Lolliginicoccus lacisalsi</name>
    <dbReference type="NCBI Taxonomy" id="2742202"/>
    <lineage>
        <taxon>Bacteria</taxon>
        <taxon>Bacillati</taxon>
        <taxon>Actinomycetota</taxon>
        <taxon>Actinomycetes</taxon>
        <taxon>Mycobacteriales</taxon>
        <taxon>Hoyosellaceae</taxon>
        <taxon>Lolliginicoccus</taxon>
    </lineage>
</organism>
<evidence type="ECO:0000259" key="3">
    <source>
        <dbReference type="Pfam" id="PF11887"/>
    </source>
</evidence>
<dbReference type="InterPro" id="IPR024516">
    <property type="entry name" value="Mce_C"/>
</dbReference>
<dbReference type="Pfam" id="PF11887">
    <property type="entry name" value="Mce4_CUP1"/>
    <property type="match status" value="1"/>
</dbReference>
<dbReference type="InterPro" id="IPR003399">
    <property type="entry name" value="Mce/MlaD"/>
</dbReference>
<dbReference type="PANTHER" id="PTHR33371">
    <property type="entry name" value="INTERMEMBRANE PHOSPHOLIPID TRANSPORT SYSTEM BINDING PROTEIN MLAD-RELATED"/>
    <property type="match status" value="1"/>
</dbReference>
<reference evidence="4" key="1">
    <citation type="submission" date="2020-09" db="EMBL/GenBank/DDBJ databases">
        <title>Hoyosella lacisalsi sp. nov., a halotolerant actinobacterium isolated from soil of Lake Gudzhirganskoe.</title>
        <authorList>
            <person name="Yang Q."/>
            <person name="Guo P.Y."/>
            <person name="Liu S.W."/>
            <person name="Li F.N."/>
            <person name="Sun C.H."/>
        </authorList>
    </citation>
    <scope>NUCLEOTIDE SEQUENCE</scope>
    <source>
        <strain evidence="4">G463</strain>
    </source>
</reference>
<dbReference type="PANTHER" id="PTHR33371:SF16">
    <property type="entry name" value="MCE-FAMILY PROTEIN MCE3F"/>
    <property type="match status" value="1"/>
</dbReference>
<feature type="domain" description="Mce/MlaD" evidence="2">
    <location>
        <begin position="45"/>
        <end position="133"/>
    </location>
</feature>
<evidence type="ECO:0000256" key="1">
    <source>
        <dbReference type="SAM" id="MobiDB-lite"/>
    </source>
</evidence>
<name>A0A927PM62_9ACTN</name>
<dbReference type="Pfam" id="PF02470">
    <property type="entry name" value="MlaD"/>
    <property type="match status" value="1"/>
</dbReference>
<keyword evidence="5" id="KW-1185">Reference proteome</keyword>
<feature type="region of interest" description="Disordered" evidence="1">
    <location>
        <begin position="354"/>
        <end position="377"/>
    </location>
</feature>
<evidence type="ECO:0000313" key="4">
    <source>
        <dbReference type="EMBL" id="MBD8507920.1"/>
    </source>
</evidence>
<accession>A0A927PM62</accession>
<protein>
    <submittedName>
        <fullName evidence="4">MCE family protein</fullName>
    </submittedName>
</protein>
<sequence>MRRSTKIQLALFIAMALFIIPFGTRYALGAQFLSLGTIGLGDRPTKATAYFDDGRGLGPGTVVTYQGVVIGKVQEIKPVPPEDVRRVQTDDGEVVLPVQVDFQLDPGIEVPGNVTPASTILNVAGLVNLELRPQEGGVAGDTLADGDELIVDPTLQRVSFREVLVSVNEVVDTLDVESLNALLTMLGDTFTGRGDDIGDIIDNVGELADVFDKHGETVDWLGTEGPATMALIADASDTMPSSFATFNTWTRQLIEARPDLEALIDTGPGSMRRVADLIASNEAGLDSMMDGWGDVLPVLGDREPALQALVNDFPAGLREVAGIAPGGVARFDLVVTQGPACYYETTRRAVADTSDRESNKAVFCPPGPDLAQRGAATAPRPNGLGLVGYTSPGLAAGPVMVSDPLILGPASRAALDGMRNAGVLPR</sequence>
<comment type="caution">
    <text evidence="4">The sequence shown here is derived from an EMBL/GenBank/DDBJ whole genome shotgun (WGS) entry which is preliminary data.</text>
</comment>
<dbReference type="Proteomes" id="UP000642993">
    <property type="component" value="Unassembled WGS sequence"/>
</dbReference>
<proteinExistence type="predicted"/>
<feature type="domain" description="Mammalian cell entry C-terminal" evidence="3">
    <location>
        <begin position="141"/>
        <end position="338"/>
    </location>
</feature>
<evidence type="ECO:0000259" key="2">
    <source>
        <dbReference type="Pfam" id="PF02470"/>
    </source>
</evidence>
<gene>
    <name evidence="4" type="ORF">HT102_15635</name>
</gene>
<dbReference type="EMBL" id="JACYWE010000016">
    <property type="protein sequence ID" value="MBD8507920.1"/>
    <property type="molecule type" value="Genomic_DNA"/>
</dbReference>
<evidence type="ECO:0000313" key="5">
    <source>
        <dbReference type="Proteomes" id="UP000642993"/>
    </source>
</evidence>
<dbReference type="RefSeq" id="WP_192040386.1">
    <property type="nucleotide sequence ID" value="NZ_JACYWE010000016.1"/>
</dbReference>
<dbReference type="GO" id="GO:0005576">
    <property type="term" value="C:extracellular region"/>
    <property type="evidence" value="ECO:0007669"/>
    <property type="project" value="TreeGrafter"/>
</dbReference>